<keyword evidence="1" id="KW-0472">Membrane</keyword>
<keyword evidence="1" id="KW-0812">Transmembrane</keyword>
<reference evidence="2 3" key="1">
    <citation type="submission" date="2015-01" db="EMBL/GenBank/DDBJ databases">
        <title>The Genome Sequence of Cladophialophora immunda CBS83496.</title>
        <authorList>
            <consortium name="The Broad Institute Genomics Platform"/>
            <person name="Cuomo C."/>
            <person name="de Hoog S."/>
            <person name="Gorbushina A."/>
            <person name="Stielow B."/>
            <person name="Teixiera M."/>
            <person name="Abouelleil A."/>
            <person name="Chapman S.B."/>
            <person name="Priest M."/>
            <person name="Young S.K."/>
            <person name="Wortman J."/>
            <person name="Nusbaum C."/>
            <person name="Birren B."/>
        </authorList>
    </citation>
    <scope>NUCLEOTIDE SEQUENCE [LARGE SCALE GENOMIC DNA]</scope>
    <source>
        <strain evidence="2 3">CBS 83496</strain>
    </source>
</reference>
<evidence type="ECO:0000313" key="3">
    <source>
        <dbReference type="Proteomes" id="UP000054466"/>
    </source>
</evidence>
<protein>
    <submittedName>
        <fullName evidence="2">Uncharacterized protein</fullName>
    </submittedName>
</protein>
<name>A0A0D2CTD5_9EURO</name>
<keyword evidence="1" id="KW-1133">Transmembrane helix</keyword>
<dbReference type="STRING" id="569365.A0A0D2CTD5"/>
<accession>A0A0D2CTD5</accession>
<dbReference type="HOGENOM" id="CLU_051528_0_0_1"/>
<proteinExistence type="predicted"/>
<dbReference type="RefSeq" id="XP_016253396.1">
    <property type="nucleotide sequence ID" value="XM_016386468.1"/>
</dbReference>
<dbReference type="AlphaFoldDB" id="A0A0D2CTD5"/>
<organism evidence="2 3">
    <name type="scientific">Cladophialophora immunda</name>
    <dbReference type="NCBI Taxonomy" id="569365"/>
    <lineage>
        <taxon>Eukaryota</taxon>
        <taxon>Fungi</taxon>
        <taxon>Dikarya</taxon>
        <taxon>Ascomycota</taxon>
        <taxon>Pezizomycotina</taxon>
        <taxon>Eurotiomycetes</taxon>
        <taxon>Chaetothyriomycetidae</taxon>
        <taxon>Chaetothyriales</taxon>
        <taxon>Herpotrichiellaceae</taxon>
        <taxon>Cladophialophora</taxon>
    </lineage>
</organism>
<keyword evidence="3" id="KW-1185">Reference proteome</keyword>
<sequence length="365" mass="40224">MPEGGDGNPTLRQSYLRTVGLQILANLHVPSNPGKDAITYATLTPRLSKEAASPSSLQNFHVYRVAAADFDMVWAFGYESKAICGIVSHFGPQAGRITTALRDDLFAHRSLARHPMLLGLLAHCHIAPQIENWLNIHAGRVVEAARDSGFHHDLDIAERRRVIDTELGERSAIVSGVAANIATNRYCWEGLYGLAKFIVQECDRLGQSQVHDGGDQWLRSNAYITQHANCCVLSALALREEAGSWQKKADIQIQGLFNLIAQRDQNQSIGIASTSKSIAEESKKDSTSMKALAVVTICCLPGTFISSLFAIPFFQWDADSGNGVVNQRIWVYWAFALPLTGLILSLFLIWDRHMTKQAPIAKTKN</sequence>
<evidence type="ECO:0000256" key="1">
    <source>
        <dbReference type="SAM" id="Phobius"/>
    </source>
</evidence>
<gene>
    <name evidence="2" type="ORF">PV07_00051</name>
</gene>
<dbReference type="OrthoDB" id="4114721at2759"/>
<dbReference type="Gene3D" id="1.20.58.340">
    <property type="entry name" value="Magnesium transport protein CorA, transmembrane region"/>
    <property type="match status" value="1"/>
</dbReference>
<feature type="transmembrane region" description="Helical" evidence="1">
    <location>
        <begin position="291"/>
        <end position="314"/>
    </location>
</feature>
<dbReference type="VEuPathDB" id="FungiDB:PV07_00051"/>
<dbReference type="Proteomes" id="UP000054466">
    <property type="component" value="Unassembled WGS sequence"/>
</dbReference>
<dbReference type="EMBL" id="KN847040">
    <property type="protein sequence ID" value="KIW33180.1"/>
    <property type="molecule type" value="Genomic_DNA"/>
</dbReference>
<feature type="transmembrane region" description="Helical" evidence="1">
    <location>
        <begin position="329"/>
        <end position="350"/>
    </location>
</feature>
<dbReference type="GeneID" id="27339245"/>
<evidence type="ECO:0000313" key="2">
    <source>
        <dbReference type="EMBL" id="KIW33180.1"/>
    </source>
</evidence>